<evidence type="ECO:0008006" key="3">
    <source>
        <dbReference type="Google" id="ProtNLM"/>
    </source>
</evidence>
<comment type="caution">
    <text evidence="1">The sequence shown here is derived from an EMBL/GenBank/DDBJ whole genome shotgun (WGS) entry which is preliminary data.</text>
</comment>
<evidence type="ECO:0000313" key="2">
    <source>
        <dbReference type="Proteomes" id="UP000077552"/>
    </source>
</evidence>
<organism evidence="1 2">
    <name type="scientific">Aequorivita soesokkakensis</name>
    <dbReference type="NCBI Taxonomy" id="1385699"/>
    <lineage>
        <taxon>Bacteria</taxon>
        <taxon>Pseudomonadati</taxon>
        <taxon>Bacteroidota</taxon>
        <taxon>Flavobacteriia</taxon>
        <taxon>Flavobacteriales</taxon>
        <taxon>Flavobacteriaceae</taxon>
        <taxon>Aequorivita</taxon>
    </lineage>
</organism>
<gene>
    <name evidence="1" type="ORF">A7A78_10215</name>
</gene>
<reference evidence="1 2" key="1">
    <citation type="submission" date="2016-05" db="EMBL/GenBank/DDBJ databases">
        <title>Genome sequencing of Vitellibacter soesokkakensis RSSK-12.</title>
        <authorList>
            <person name="Thevarajoo S."/>
            <person name="Selvaratnam C."/>
            <person name="Goh K.M."/>
            <person name="Chan K.-G."/>
            <person name="Chong C.S."/>
        </authorList>
    </citation>
    <scope>NUCLEOTIDE SEQUENCE [LARGE SCALE GENOMIC DNA]</scope>
    <source>
        <strain evidence="1 2">RSSK-12</strain>
    </source>
</reference>
<name>A0A1A9LHM4_9FLAO</name>
<dbReference type="Proteomes" id="UP000077552">
    <property type="component" value="Unassembled WGS sequence"/>
</dbReference>
<proteinExistence type="predicted"/>
<dbReference type="AlphaFoldDB" id="A0A1A9LHM4"/>
<sequence length="317" mass="35670">MDSRSRVKIFKMIKNNSFLKIEKTISLPIAVETQAIAITWNEELYILINSAANKETFVFKLNTSLSFEKIARLPLLSTSATICKQQLIVIGANREGKPLVIAINNSGEIQKENILEITPTIWPVMACSNETIIAWQENATEIERGYFNVETNKIEKLPSISVSNPPAIIFPLKEEIVATLSEKNKTHLINLTSGEITNLDISQPMAIGKTINSIFYGWLEKDTVSLKFLKNSKEVNFHLKNASLGKLNAISGKEATLWIQKQETEIGNDYQWNSAIIQENTAIFEIEGFIYAVGSWNDKIILIQNSRLILLKKSINN</sequence>
<keyword evidence="2" id="KW-1185">Reference proteome</keyword>
<evidence type="ECO:0000313" key="1">
    <source>
        <dbReference type="EMBL" id="OAD91975.1"/>
    </source>
</evidence>
<dbReference type="STRING" id="1385699.A7A78_10215"/>
<protein>
    <recommendedName>
        <fullName evidence="3">WD40 repeat domain-containing protein</fullName>
    </recommendedName>
</protein>
<dbReference type="EMBL" id="LXIE01000007">
    <property type="protein sequence ID" value="OAD91975.1"/>
    <property type="molecule type" value="Genomic_DNA"/>
</dbReference>
<accession>A0A1A9LHM4</accession>